<feature type="compositionally biased region" description="Basic and acidic residues" evidence="21">
    <location>
        <begin position="1132"/>
        <end position="1144"/>
    </location>
</feature>
<feature type="domain" description="EGF-like" evidence="23">
    <location>
        <begin position="407"/>
        <end position="443"/>
    </location>
</feature>
<evidence type="ECO:0000256" key="6">
    <source>
        <dbReference type="ARBA" id="ARBA00022525"/>
    </source>
</evidence>
<dbReference type="Gene3D" id="2.10.25.10">
    <property type="entry name" value="Laminin"/>
    <property type="match status" value="9"/>
</dbReference>
<keyword evidence="17" id="KW-0325">Glycoprotein</keyword>
<dbReference type="FunFam" id="2.10.25.10:FF:000173">
    <property type="entry name" value="Neurogenic locus notch protein 2"/>
    <property type="match status" value="1"/>
</dbReference>
<keyword evidence="6" id="KW-0964">Secreted</keyword>
<evidence type="ECO:0000256" key="19">
    <source>
        <dbReference type="PROSITE-ProRule" id="PRU00377"/>
    </source>
</evidence>
<evidence type="ECO:0000313" key="26">
    <source>
        <dbReference type="Proteomes" id="UP001497525"/>
    </source>
</evidence>
<comment type="caution">
    <text evidence="25">The sequence shown here is derived from an EMBL/GenBank/DDBJ whole genome shotgun (WGS) entry which is preliminary data.</text>
</comment>
<dbReference type="SUPFAM" id="SSF57184">
    <property type="entry name" value="Growth factor receptor domain"/>
    <property type="match status" value="1"/>
</dbReference>
<dbReference type="Pfam" id="PF00008">
    <property type="entry name" value="EGF"/>
    <property type="match status" value="6"/>
</dbReference>
<keyword evidence="9 20" id="KW-0732">Signal</keyword>
<dbReference type="FunFam" id="2.10.25.10:FF:000122">
    <property type="entry name" value="Protein crumbs homolog 2"/>
    <property type="match status" value="1"/>
</dbReference>
<dbReference type="InterPro" id="IPR051022">
    <property type="entry name" value="Notch_Cell-Fate_Det"/>
</dbReference>
<dbReference type="Gene3D" id="2.10.25.140">
    <property type="match status" value="1"/>
</dbReference>
<evidence type="ECO:0000256" key="22">
    <source>
        <dbReference type="SAM" id="Phobius"/>
    </source>
</evidence>
<keyword evidence="7 18" id="KW-0245">EGF-like domain</keyword>
<feature type="domain" description="EGF-like" evidence="23">
    <location>
        <begin position="738"/>
        <end position="774"/>
    </location>
</feature>
<dbReference type="GO" id="GO:0007219">
    <property type="term" value="P:Notch signaling pathway"/>
    <property type="evidence" value="ECO:0007669"/>
    <property type="project" value="InterPro"/>
</dbReference>
<feature type="region of interest" description="Disordered" evidence="21">
    <location>
        <begin position="1132"/>
        <end position="1164"/>
    </location>
</feature>
<feature type="disulfide bond" evidence="18">
    <location>
        <begin position="764"/>
        <end position="773"/>
    </location>
</feature>
<feature type="disulfide bond" evidence="18">
    <location>
        <begin position="688"/>
        <end position="697"/>
    </location>
</feature>
<dbReference type="Pfam" id="PF01414">
    <property type="entry name" value="DSL"/>
    <property type="match status" value="1"/>
</dbReference>
<dbReference type="InterPro" id="IPR009030">
    <property type="entry name" value="Growth_fac_rcpt_cys_sf"/>
</dbReference>
<feature type="domain" description="EGF-like" evidence="23">
    <location>
        <begin position="575"/>
        <end position="613"/>
    </location>
</feature>
<accession>A0AAV2TNY7</accession>
<protein>
    <recommendedName>
        <fullName evidence="20">Delta-like protein</fullName>
    </recommendedName>
</protein>
<feature type="disulfide bond" evidence="18">
    <location>
        <begin position="646"/>
        <end position="655"/>
    </location>
</feature>
<evidence type="ECO:0000256" key="8">
    <source>
        <dbReference type="ARBA" id="ARBA00022692"/>
    </source>
</evidence>
<dbReference type="InterPro" id="IPR001881">
    <property type="entry name" value="EGF-like_Ca-bd_dom"/>
</dbReference>
<evidence type="ECO:0000256" key="10">
    <source>
        <dbReference type="ARBA" id="ARBA00022737"/>
    </source>
</evidence>
<dbReference type="FunFam" id="2.10.25.10:FF:000321">
    <property type="entry name" value="Protein delta homolog 1"/>
    <property type="match status" value="1"/>
</dbReference>
<evidence type="ECO:0000256" key="12">
    <source>
        <dbReference type="ARBA" id="ARBA00022837"/>
    </source>
</evidence>
<evidence type="ECO:0000256" key="21">
    <source>
        <dbReference type="SAM" id="MobiDB-lite"/>
    </source>
</evidence>
<dbReference type="CDD" id="cd00054">
    <property type="entry name" value="EGF_CA"/>
    <property type="match status" value="8"/>
</dbReference>
<evidence type="ECO:0000256" key="14">
    <source>
        <dbReference type="ARBA" id="ARBA00022989"/>
    </source>
</evidence>
<evidence type="ECO:0000256" key="1">
    <source>
        <dbReference type="ARBA" id="ARBA00004479"/>
    </source>
</evidence>
<dbReference type="Gene3D" id="2.60.40.3510">
    <property type="match status" value="1"/>
</dbReference>
<feature type="domain" description="DSL" evidence="24">
    <location>
        <begin position="209"/>
        <end position="250"/>
    </location>
</feature>
<evidence type="ECO:0000259" key="24">
    <source>
        <dbReference type="PROSITE" id="PS51051"/>
    </source>
</evidence>
<dbReference type="EMBL" id="CAXLJL010000378">
    <property type="protein sequence ID" value="CAL5137122.1"/>
    <property type="molecule type" value="Genomic_DNA"/>
</dbReference>
<feature type="domain" description="EGF-like" evidence="23">
    <location>
        <begin position="494"/>
        <end position="535"/>
    </location>
</feature>
<evidence type="ECO:0000256" key="20">
    <source>
        <dbReference type="RuleBase" id="RU280815"/>
    </source>
</evidence>
<feature type="disulfide bond" evidence="18">
    <location>
        <begin position="584"/>
        <end position="601"/>
    </location>
</feature>
<dbReference type="GO" id="GO:0016020">
    <property type="term" value="C:membrane"/>
    <property type="evidence" value="ECO:0007669"/>
    <property type="project" value="UniProtKB-SubCell"/>
</dbReference>
<dbReference type="Proteomes" id="UP001497525">
    <property type="component" value="Unassembled WGS sequence"/>
</dbReference>
<evidence type="ECO:0000256" key="7">
    <source>
        <dbReference type="ARBA" id="ARBA00022536"/>
    </source>
</evidence>
<keyword evidence="12" id="KW-0106">Calcium</keyword>
<feature type="disulfide bond" evidence="19">
    <location>
        <begin position="211"/>
        <end position="220"/>
    </location>
</feature>
<dbReference type="CDD" id="cd00053">
    <property type="entry name" value="EGF"/>
    <property type="match status" value="1"/>
</dbReference>
<dbReference type="FunFam" id="2.10.25.10:FF:000117">
    <property type="entry name" value="Delta-like protein"/>
    <property type="match status" value="1"/>
</dbReference>
<evidence type="ECO:0000256" key="16">
    <source>
        <dbReference type="ARBA" id="ARBA00023157"/>
    </source>
</evidence>
<keyword evidence="5" id="KW-0963">Cytoplasm</keyword>
<reference evidence="25" key="1">
    <citation type="submission" date="2024-06" db="EMBL/GenBank/DDBJ databases">
        <authorList>
            <person name="Liu X."/>
            <person name="Lenzi L."/>
            <person name="Haldenby T S."/>
            <person name="Uol C."/>
        </authorList>
    </citation>
    <scope>NUCLEOTIDE SEQUENCE</scope>
</reference>
<feature type="domain" description="EGF-like" evidence="23">
    <location>
        <begin position="661"/>
        <end position="698"/>
    </location>
</feature>
<evidence type="ECO:0000256" key="9">
    <source>
        <dbReference type="ARBA" id="ARBA00022729"/>
    </source>
</evidence>
<evidence type="ECO:0000256" key="11">
    <source>
        <dbReference type="ARBA" id="ARBA00022782"/>
    </source>
</evidence>
<name>A0AAV2TNY7_CALDB</name>
<dbReference type="InterPro" id="IPR001774">
    <property type="entry name" value="DSL"/>
</dbReference>
<dbReference type="FunFam" id="2.10.25.10:FF:000425">
    <property type="entry name" value="Eyes shut homolog"/>
    <property type="match status" value="1"/>
</dbReference>
<evidence type="ECO:0000256" key="3">
    <source>
        <dbReference type="ARBA" id="ARBA00004613"/>
    </source>
</evidence>
<feature type="transmembrane region" description="Helical" evidence="22">
    <location>
        <begin position="1073"/>
        <end position="1097"/>
    </location>
</feature>
<feature type="disulfide bond" evidence="18">
    <location>
        <begin position="395"/>
        <end position="404"/>
    </location>
</feature>
<keyword evidence="13" id="KW-0832">Ubl conjugation</keyword>
<keyword evidence="8 20" id="KW-0812">Transmembrane</keyword>
<feature type="disulfide bond" evidence="18">
    <location>
        <begin position="563"/>
        <end position="572"/>
    </location>
</feature>
<dbReference type="PROSITE" id="PS51051">
    <property type="entry name" value="DSL"/>
    <property type="match status" value="1"/>
</dbReference>
<dbReference type="GO" id="GO:0005509">
    <property type="term" value="F:calcium ion binding"/>
    <property type="evidence" value="ECO:0007669"/>
    <property type="project" value="InterPro"/>
</dbReference>
<dbReference type="InterPro" id="IPR056986">
    <property type="entry name" value="JAG1_1/2_dom"/>
</dbReference>
<dbReference type="SMART" id="SM00181">
    <property type="entry name" value="EGF"/>
    <property type="match status" value="11"/>
</dbReference>
<evidence type="ECO:0000256" key="5">
    <source>
        <dbReference type="ARBA" id="ARBA00022490"/>
    </source>
</evidence>
<dbReference type="PROSITE" id="PS00010">
    <property type="entry name" value="ASX_HYDROXYL"/>
    <property type="match status" value="4"/>
</dbReference>
<dbReference type="SMART" id="SM00179">
    <property type="entry name" value="EGF_CA"/>
    <property type="match status" value="7"/>
</dbReference>
<evidence type="ECO:0000256" key="15">
    <source>
        <dbReference type="ARBA" id="ARBA00023136"/>
    </source>
</evidence>
<dbReference type="InterPro" id="IPR011651">
    <property type="entry name" value="Notch_ligand_N"/>
</dbReference>
<keyword evidence="14 20" id="KW-1133">Transmembrane helix</keyword>
<dbReference type="PROSITE" id="PS01186">
    <property type="entry name" value="EGF_2"/>
    <property type="match status" value="7"/>
</dbReference>
<feature type="disulfide bond" evidence="18">
    <location>
        <begin position="726"/>
        <end position="735"/>
    </location>
</feature>
<feature type="disulfide bond" evidence="18">
    <location>
        <begin position="433"/>
        <end position="442"/>
    </location>
</feature>
<evidence type="ECO:0000256" key="13">
    <source>
        <dbReference type="ARBA" id="ARBA00022843"/>
    </source>
</evidence>
<dbReference type="FunFam" id="2.10.25.10:FF:000061">
    <property type="entry name" value="Delta-like protein"/>
    <property type="match status" value="1"/>
</dbReference>
<dbReference type="InterPro" id="IPR001007">
    <property type="entry name" value="VWF_dom"/>
</dbReference>
<evidence type="ECO:0000259" key="23">
    <source>
        <dbReference type="PROSITE" id="PS50026"/>
    </source>
</evidence>
<dbReference type="AlphaFoldDB" id="A0AAV2TNY7"/>
<dbReference type="InterPro" id="IPR000742">
    <property type="entry name" value="EGF"/>
</dbReference>
<dbReference type="PANTHER" id="PTHR24049">
    <property type="entry name" value="CRUMBS FAMILY MEMBER"/>
    <property type="match status" value="1"/>
</dbReference>
<feature type="disulfide bond" evidence="18">
    <location>
        <begin position="603"/>
        <end position="612"/>
    </location>
</feature>
<evidence type="ECO:0000256" key="2">
    <source>
        <dbReference type="ARBA" id="ARBA00004496"/>
    </source>
</evidence>
<dbReference type="PROSITE" id="PS01187">
    <property type="entry name" value="EGF_CA"/>
    <property type="match status" value="1"/>
</dbReference>
<keyword evidence="16 18" id="KW-1015">Disulfide bond</keyword>
<dbReference type="InterPro" id="IPR018097">
    <property type="entry name" value="EGF_Ca-bd_CS"/>
</dbReference>
<dbReference type="SMART" id="SM00051">
    <property type="entry name" value="DSL"/>
    <property type="match status" value="1"/>
</dbReference>
<dbReference type="PROSITE" id="PS50026">
    <property type="entry name" value="EGF_3"/>
    <property type="match status" value="9"/>
</dbReference>
<evidence type="ECO:0000256" key="17">
    <source>
        <dbReference type="ARBA" id="ARBA00023180"/>
    </source>
</evidence>
<comment type="caution">
    <text evidence="18">Lacks conserved residue(s) required for the propagation of feature annotation.</text>
</comment>
<dbReference type="SUPFAM" id="SSF57196">
    <property type="entry name" value="EGF/Laminin"/>
    <property type="match status" value="5"/>
</dbReference>
<keyword evidence="15 20" id="KW-0472">Membrane</keyword>
<keyword evidence="4 20" id="KW-0217">Developmental protein</keyword>
<evidence type="ECO:0000313" key="25">
    <source>
        <dbReference type="EMBL" id="CAL5137122.1"/>
    </source>
</evidence>
<feature type="disulfide bond" evidence="19">
    <location>
        <begin position="241"/>
        <end position="250"/>
    </location>
</feature>
<evidence type="ECO:0000256" key="4">
    <source>
        <dbReference type="ARBA" id="ARBA00022473"/>
    </source>
</evidence>
<dbReference type="GO" id="GO:0005576">
    <property type="term" value="C:extracellular region"/>
    <property type="evidence" value="ECO:0007669"/>
    <property type="project" value="UniProtKB-SubCell"/>
</dbReference>
<organism evidence="25 26">
    <name type="scientific">Calicophoron daubneyi</name>
    <name type="common">Rumen fluke</name>
    <name type="synonym">Paramphistomum daubneyi</name>
    <dbReference type="NCBI Taxonomy" id="300641"/>
    <lineage>
        <taxon>Eukaryota</taxon>
        <taxon>Metazoa</taxon>
        <taxon>Spiralia</taxon>
        <taxon>Lophotrochozoa</taxon>
        <taxon>Platyhelminthes</taxon>
        <taxon>Trematoda</taxon>
        <taxon>Digenea</taxon>
        <taxon>Plagiorchiida</taxon>
        <taxon>Pronocephalata</taxon>
        <taxon>Paramphistomoidea</taxon>
        <taxon>Paramphistomidae</taxon>
        <taxon>Calicophoron</taxon>
    </lineage>
</organism>
<dbReference type="InterPro" id="IPR000152">
    <property type="entry name" value="EGF-type_Asp/Asn_hydroxyl_site"/>
</dbReference>
<evidence type="ECO:0000256" key="18">
    <source>
        <dbReference type="PROSITE-ProRule" id="PRU00076"/>
    </source>
</evidence>
<feature type="domain" description="EGF-like" evidence="23">
    <location>
        <begin position="616"/>
        <end position="656"/>
    </location>
</feature>
<keyword evidence="11" id="KW-0221">Differentiation</keyword>
<keyword evidence="10 20" id="KW-0677">Repeat</keyword>
<sequence length="1204" mass="132696">METTCFFLIVWIMLSPIHQIFFTTVIFTATFSDTLCLDEKLPNLATFSLKVLEFQNHARRRVDGKCCGKHVETTAADICKAECSLEFRICIEPFAIPVSLTNPTPYEGPCVYGQTRTGHWGNTDMAYKPANAPTHSINITMPWPRSFSVILEAYDLVTIKEKYLIDRAIHRSLLRPIANAPPLNRASPEEWHHVTITTQLSGYTFSMRLACQPDRYNNTCTKVCMKNSSRYTCDANGDKVCEPGWSGSECDTVVLLDGKESTVTSASSIRDANMAHAMMLRSPVIVFSIGEDRFAIKDLRVPTVSFDRHAAIRAAFTPEIVLSLCTRLMESIMPAAASLVGRDNSAIRDLLDDFYCTCPVGFTGRFCEVNHECAVQPCKNNGICREITGGYRCECPDGFTGYHCEIKLSSCNPNPCQNGAYCYTLPHGFYCKCSAQHYGQFCEHERPYCGPEGCEILLDPCLVSLSVPTITDTPQTAMDTLNESQRPDLNRMLATSKVSLPYGVCGPQGTCVSTNEADGGYVCVCGSGFQGKYCHEPVNHCEEDPCLNGGTCINGLESYECLCEDGFVGEQCETPLDLCEPNPCQNGGYCQHTVHPGDFQCRCAPGWSGRWCQLRSEDPCSVSKICFNNGVCRPDSLNPGGFRCDCEPNWMGSVCQLRLPDTRACADKALCKNGATCVDVGNSFSCICRPGYDGKFCENDINECNSMPCYNNGTCRDLVNSFECDCPKGFIGTDCRININECATNPCAYGATCVDRVGDYECLCPEGRHGRHCDEVTIYTPPKPPACNFHDRIYDHGEMWVYNCQRCQCNSGQMICTDDFCGYWSCLHAMGQSDRFACKSGEVCHILSTGSEGECFVAPCYLRTVCLNATQSIPLQLKRLLPNPYPGPAIPGCRPNAAQLNNRCARIQLQFSKSRMPYGVTVGDVCTAIRELPSMVHIRNSPGQERGIGMSCDIKAIYGEETRNVIEVTLSSTDEQLRTGDDGKELSFVHKLARNVSQEMAHKAASNITVDKELRSLYETRYGVRDDTLPLPPMTMLLGTKHIDKYWHRVLLGVVEIHVDTMVVREKDLGSPILVPLVCGLILLAAALCIVFICFYAQRKHRQLILKYAPSTAANNDPSAVVGLLNKGMTNTEKKQIEKRRSDRYPNAVVPPNSGPGSGGLFSSEHLSAQSAGQTAYVGGGPGNYRSREYGQEVGTRNVGAVVV</sequence>
<comment type="subcellular location">
    <subcellularLocation>
        <location evidence="2">Cytoplasm</location>
    </subcellularLocation>
    <subcellularLocation>
        <location evidence="1 20">Membrane</location>
        <topology evidence="1 20">Single-pass type I membrane protein</topology>
    </subcellularLocation>
    <subcellularLocation>
        <location evidence="3">Secreted</location>
    </subcellularLocation>
</comment>
<dbReference type="SMART" id="SM00215">
    <property type="entry name" value="VWC_out"/>
    <property type="match status" value="1"/>
</dbReference>
<proteinExistence type="predicted"/>
<feature type="domain" description="EGF-like" evidence="23">
    <location>
        <begin position="700"/>
        <end position="736"/>
    </location>
</feature>
<dbReference type="GO" id="GO:0005737">
    <property type="term" value="C:cytoplasm"/>
    <property type="evidence" value="ECO:0007669"/>
    <property type="project" value="UniProtKB-SubCell"/>
</dbReference>
<dbReference type="GO" id="GO:0030154">
    <property type="term" value="P:cell differentiation"/>
    <property type="evidence" value="ECO:0007669"/>
    <property type="project" value="UniProtKB-KW"/>
</dbReference>
<dbReference type="Pfam" id="PF07657">
    <property type="entry name" value="MNNL"/>
    <property type="match status" value="1"/>
</dbReference>
<gene>
    <name evidence="25" type="ORF">CDAUBV1_LOCUS11390</name>
</gene>
<dbReference type="Pfam" id="PF23575">
    <property type="entry name" value="JAG1"/>
    <property type="match status" value="1"/>
</dbReference>
<dbReference type="PROSITE" id="PS00022">
    <property type="entry name" value="EGF_1"/>
    <property type="match status" value="9"/>
</dbReference>
<feature type="disulfide bond" evidence="18">
    <location>
        <begin position="525"/>
        <end position="534"/>
    </location>
</feature>
<feature type="domain" description="EGF-like" evidence="23">
    <location>
        <begin position="369"/>
        <end position="405"/>
    </location>
</feature>
<comment type="function">
    <text evidence="20">Putative Notch ligand involved in the mediation of Notch signaling.</text>
</comment>
<feature type="domain" description="EGF-like" evidence="23">
    <location>
        <begin position="537"/>
        <end position="573"/>
    </location>
</feature>